<name>A0ABT6TB52_9BACL</name>
<proteinExistence type="predicted"/>
<protein>
    <submittedName>
        <fullName evidence="1">Uncharacterized protein</fullName>
    </submittedName>
</protein>
<evidence type="ECO:0000313" key="2">
    <source>
        <dbReference type="Proteomes" id="UP001161691"/>
    </source>
</evidence>
<dbReference type="RefSeq" id="WP_282906847.1">
    <property type="nucleotide sequence ID" value="NZ_JAGRPV010000001.1"/>
</dbReference>
<dbReference type="Proteomes" id="UP001161691">
    <property type="component" value="Unassembled WGS sequence"/>
</dbReference>
<dbReference type="SUPFAM" id="SSF53850">
    <property type="entry name" value="Periplasmic binding protein-like II"/>
    <property type="match status" value="1"/>
</dbReference>
<reference evidence="1" key="1">
    <citation type="submission" date="2023-04" db="EMBL/GenBank/DDBJ databases">
        <title>Comparative genomic analysis of Cohnella hashimotonis sp. nov., isolated from the International Space Station.</title>
        <authorList>
            <person name="Venkateswaran K."/>
            <person name="Simpson A."/>
        </authorList>
    </citation>
    <scope>NUCLEOTIDE SEQUENCE</scope>
    <source>
        <strain evidence="1">F6_2S_P_1</strain>
    </source>
</reference>
<comment type="caution">
    <text evidence="1">The sequence shown here is derived from an EMBL/GenBank/DDBJ whole genome shotgun (WGS) entry which is preliminary data.</text>
</comment>
<keyword evidence="2" id="KW-1185">Reference proteome</keyword>
<sequence>MAGSRKWTLTRLINGYVVRKYGFDAMARVSRGELSLTNPGFLEAADVVRRMALQGYFGEHVNTADLDEAIATFLQGRAAINCSYRARTKRRTVHGGSAGGAGQAITEREISGKAAGYRSPFVMKLVQLVIFTSY</sequence>
<evidence type="ECO:0000313" key="1">
    <source>
        <dbReference type="EMBL" id="MDI4643801.1"/>
    </source>
</evidence>
<dbReference type="Gene3D" id="3.40.190.10">
    <property type="entry name" value="Periplasmic binding protein-like II"/>
    <property type="match status" value="1"/>
</dbReference>
<gene>
    <name evidence="1" type="ORF">KB449_02465</name>
</gene>
<accession>A0ABT6TB52</accession>
<dbReference type="EMBL" id="JAGRPV010000001">
    <property type="protein sequence ID" value="MDI4643801.1"/>
    <property type="molecule type" value="Genomic_DNA"/>
</dbReference>
<organism evidence="1 2">
    <name type="scientific">Cohnella hashimotonis</name>
    <dbReference type="NCBI Taxonomy" id="2826895"/>
    <lineage>
        <taxon>Bacteria</taxon>
        <taxon>Bacillati</taxon>
        <taxon>Bacillota</taxon>
        <taxon>Bacilli</taxon>
        <taxon>Bacillales</taxon>
        <taxon>Paenibacillaceae</taxon>
        <taxon>Cohnella</taxon>
    </lineage>
</organism>